<evidence type="ECO:0000313" key="7">
    <source>
        <dbReference type="Proteomes" id="UP001388673"/>
    </source>
</evidence>
<keyword evidence="2" id="KW-0227">DNA damage</keyword>
<dbReference type="FunFam" id="1.10.1670.40:FF:000007">
    <property type="entry name" value="DNA-3-methyladenine glycosylase II"/>
    <property type="match status" value="1"/>
</dbReference>
<dbReference type="GO" id="GO:0006307">
    <property type="term" value="P:DNA alkylation repair"/>
    <property type="evidence" value="ECO:0007669"/>
    <property type="project" value="TreeGrafter"/>
</dbReference>
<evidence type="ECO:0000256" key="3">
    <source>
        <dbReference type="ARBA" id="ARBA00023204"/>
    </source>
</evidence>
<dbReference type="EMBL" id="JBCAWK010000003">
    <property type="protein sequence ID" value="KAK8864542.1"/>
    <property type="molecule type" value="Genomic_DNA"/>
</dbReference>
<feature type="region of interest" description="Disordered" evidence="4">
    <location>
        <begin position="329"/>
        <end position="352"/>
    </location>
</feature>
<keyword evidence="7" id="KW-1185">Reference proteome</keyword>
<feature type="domain" description="HhH-GPD" evidence="5">
    <location>
        <begin position="153"/>
        <end position="326"/>
    </location>
</feature>
<dbReference type="InterPro" id="IPR011257">
    <property type="entry name" value="DNA_glycosylase"/>
</dbReference>
<dbReference type="InterPro" id="IPR003265">
    <property type="entry name" value="HhH-GPD_domain"/>
</dbReference>
<evidence type="ECO:0000256" key="2">
    <source>
        <dbReference type="ARBA" id="ARBA00022763"/>
    </source>
</evidence>
<keyword evidence="3" id="KW-0234">DNA repair</keyword>
<dbReference type="AlphaFoldDB" id="A0AAW0Z331"/>
<comment type="similarity">
    <text evidence="1">Belongs to the alkylbase DNA glycosidase AlkA family.</text>
</comment>
<dbReference type="GO" id="GO:0008725">
    <property type="term" value="F:DNA-3-methyladenine glycosylase activity"/>
    <property type="evidence" value="ECO:0007669"/>
    <property type="project" value="TreeGrafter"/>
</dbReference>
<evidence type="ECO:0000259" key="5">
    <source>
        <dbReference type="SMART" id="SM00478"/>
    </source>
</evidence>
<dbReference type="GO" id="GO:0006285">
    <property type="term" value="P:base-excision repair, AP site formation"/>
    <property type="evidence" value="ECO:0007669"/>
    <property type="project" value="TreeGrafter"/>
</dbReference>
<dbReference type="FunFam" id="1.10.340.30:FF:000004">
    <property type="entry name" value="DNA-3-methyladenine glycosylase II"/>
    <property type="match status" value="1"/>
</dbReference>
<feature type="region of interest" description="Disordered" evidence="4">
    <location>
        <begin position="371"/>
        <end position="391"/>
    </location>
</feature>
<sequence length="471" mass="51421">MPRLTRSANRSTATETMPPKTRAVKTAVSNVTGRSRKRAEGGVPSTISTRLVTPPDPVSTLKAEPAAKRRRPNPAAKAKYENATAIRPRGLNSAQTTDSTLLPPTLTFDLPTAISHLTAHDPRFSLFFTHLPCRPFVHLEAIDPFRTLVTSIIGQQVSWLAARAINNRFRALYGFTDEKEGFPTPEMVEKSEVMVLKGVGLSTRKAEYVISLAHHFTSGQLSTRLLRDGTDEEVSKALIAVRGIGQWTVDMFLMFSLRRPDVLAVGDLGVQKGLLRWALAAHGALPKKTNNDTPKKGKKHQKAVQEVVDVKGEGEVDTLVQDRAMTPEKYSAQEDALPPTPLTPTTSGPSGVHKAVLHTPNMPIDLPRIPPTPHTPSLPSEVVEVPPEALPPPPAPEEMLSPPVGHDGWDAHRAAPLDEGLSVEVLKARLAGKKAKGGMYLTPKEMDVLTQGWRPYRSLGVFYMWPAAEEM</sequence>
<comment type="caution">
    <text evidence="6">The sequence shown here is derived from an EMBL/GenBank/DDBJ whole genome shotgun (WGS) entry which is preliminary data.</text>
</comment>
<dbReference type="RefSeq" id="XP_066804838.1">
    <property type="nucleotide sequence ID" value="XM_066944915.1"/>
</dbReference>
<dbReference type="GO" id="GO:0043916">
    <property type="term" value="F:DNA-7-methylguanine glycosylase activity"/>
    <property type="evidence" value="ECO:0007669"/>
    <property type="project" value="TreeGrafter"/>
</dbReference>
<feature type="region of interest" description="Disordered" evidence="4">
    <location>
        <begin position="1"/>
        <end position="85"/>
    </location>
</feature>
<feature type="compositionally biased region" description="Polar residues" evidence="4">
    <location>
        <begin position="1"/>
        <end position="15"/>
    </location>
</feature>
<dbReference type="Proteomes" id="UP001388673">
    <property type="component" value="Unassembled WGS sequence"/>
</dbReference>
<protein>
    <recommendedName>
        <fullName evidence="5">HhH-GPD domain-containing protein</fullName>
    </recommendedName>
</protein>
<dbReference type="SMART" id="SM00478">
    <property type="entry name" value="ENDO3c"/>
    <property type="match status" value="1"/>
</dbReference>
<dbReference type="Gene3D" id="1.10.1670.40">
    <property type="match status" value="2"/>
</dbReference>
<evidence type="ECO:0000256" key="1">
    <source>
        <dbReference type="ARBA" id="ARBA00010817"/>
    </source>
</evidence>
<dbReference type="SUPFAM" id="SSF48150">
    <property type="entry name" value="DNA-glycosylase"/>
    <property type="match status" value="1"/>
</dbReference>
<organism evidence="6 7">
    <name type="scientific">Kwoniella newhampshirensis</name>
    <dbReference type="NCBI Taxonomy" id="1651941"/>
    <lineage>
        <taxon>Eukaryota</taxon>
        <taxon>Fungi</taxon>
        <taxon>Dikarya</taxon>
        <taxon>Basidiomycota</taxon>
        <taxon>Agaricomycotina</taxon>
        <taxon>Tremellomycetes</taxon>
        <taxon>Tremellales</taxon>
        <taxon>Cryptococcaceae</taxon>
        <taxon>Kwoniella</taxon>
    </lineage>
</organism>
<feature type="compositionally biased region" description="Low complexity" evidence="4">
    <location>
        <begin position="377"/>
        <end position="387"/>
    </location>
</feature>
<dbReference type="CDD" id="cd00056">
    <property type="entry name" value="ENDO3c"/>
    <property type="match status" value="1"/>
</dbReference>
<accession>A0AAW0Z331</accession>
<dbReference type="InterPro" id="IPR051912">
    <property type="entry name" value="Alkylbase_DNA_Glycosylase/TA"/>
</dbReference>
<dbReference type="GO" id="GO:0032993">
    <property type="term" value="C:protein-DNA complex"/>
    <property type="evidence" value="ECO:0007669"/>
    <property type="project" value="TreeGrafter"/>
</dbReference>
<evidence type="ECO:0000256" key="4">
    <source>
        <dbReference type="SAM" id="MobiDB-lite"/>
    </source>
</evidence>
<proteinExistence type="inferred from homology"/>
<dbReference type="Pfam" id="PF00730">
    <property type="entry name" value="HhH-GPD"/>
    <property type="match status" value="1"/>
</dbReference>
<evidence type="ECO:0000313" key="6">
    <source>
        <dbReference type="EMBL" id="KAK8864542.1"/>
    </source>
</evidence>
<dbReference type="Gene3D" id="1.10.340.30">
    <property type="entry name" value="Hypothetical protein, domain 2"/>
    <property type="match status" value="1"/>
</dbReference>
<dbReference type="PANTHER" id="PTHR43003:SF5">
    <property type="entry name" value="DNA-3-METHYLADENINE GLYCOSYLASE"/>
    <property type="match status" value="1"/>
</dbReference>
<dbReference type="GO" id="GO:0005634">
    <property type="term" value="C:nucleus"/>
    <property type="evidence" value="ECO:0007669"/>
    <property type="project" value="TreeGrafter"/>
</dbReference>
<dbReference type="GO" id="GO:0032131">
    <property type="term" value="F:alkylated DNA binding"/>
    <property type="evidence" value="ECO:0007669"/>
    <property type="project" value="TreeGrafter"/>
</dbReference>
<dbReference type="PANTHER" id="PTHR43003">
    <property type="entry name" value="DNA-3-METHYLADENINE GLYCOSYLASE"/>
    <property type="match status" value="1"/>
</dbReference>
<reference evidence="6 7" key="1">
    <citation type="journal article" date="2024" name="bioRxiv">
        <title>Comparative genomics of Cryptococcus and Kwoniella reveals pathogenesis evolution and contrasting karyotype dynamics via intercentromeric recombination or chromosome fusion.</title>
        <authorList>
            <person name="Coelho M.A."/>
            <person name="David-Palma M."/>
            <person name="Shea T."/>
            <person name="Bowers K."/>
            <person name="McGinley-Smith S."/>
            <person name="Mohammad A.W."/>
            <person name="Gnirke A."/>
            <person name="Yurkov A.M."/>
            <person name="Nowrousian M."/>
            <person name="Sun S."/>
            <person name="Cuomo C.A."/>
            <person name="Heitman J."/>
        </authorList>
    </citation>
    <scope>NUCLEOTIDE SEQUENCE [LARGE SCALE GENOMIC DNA]</scope>
    <source>
        <strain evidence="6 7">CBS 13917</strain>
    </source>
</reference>
<gene>
    <name evidence="6" type="ORF">IAR55_001792</name>
</gene>
<dbReference type="KEGG" id="kne:92179051"/>
<dbReference type="GeneID" id="92179051"/>
<name>A0AAW0Z331_9TREE</name>